<feature type="binding site" evidence="4">
    <location>
        <position position="293"/>
    </location>
    <ligand>
        <name>allantoate</name>
        <dbReference type="ChEBI" id="CHEBI:17536"/>
    </ligand>
</feature>
<sequence>MTKTLHHDNAASVLTLIDEYAAISTEGQGVTRLAYTDIDTTAKQKFMSLCEKEGMTTRMDSAGNVIARRPGVQSEQAVACGSHLDTVVNAGRYDGTVGVFAALEVIRMMNSRNIQTKHPVEIVVFASEESSRFGVATIGSKAMAGKLDLDVLAQAKDKSGTYFPDAVRSQGLNFDDFGKAKRTSAELKAFIELHIEQGPLLETQEVQIGVVTSIAAPTRYRLEVMGQASHSGTTNMSIRKDALAAAAEIVLEVERLALQEQTNYSVGTVGFLQVSPGSANTIPGRVEMIAEFRSNHGESKDRLKIELRRKIDAVQKRRGLTIHTHLLGDEWPVLMDPSVREVIREACLENGLTFVEMASGAGHDAMNMASLCPTGMVFIPSVGGLSHHPEEFSNADDIQAGVVTLYDSILRLAEPIRS</sequence>
<evidence type="ECO:0000256" key="2">
    <source>
        <dbReference type="ARBA" id="ARBA00022801"/>
    </source>
</evidence>
<dbReference type="GO" id="GO:0016813">
    <property type="term" value="F:hydrolase activity, acting on carbon-nitrogen (but not peptide) bonds, in linear amidines"/>
    <property type="evidence" value="ECO:0007669"/>
    <property type="project" value="InterPro"/>
</dbReference>
<dbReference type="Pfam" id="PF07687">
    <property type="entry name" value="M20_dimer"/>
    <property type="match status" value="1"/>
</dbReference>
<comment type="cofactor">
    <cofactor evidence="3">
        <name>Zn(2+)</name>
        <dbReference type="ChEBI" id="CHEBI:29105"/>
    </cofactor>
    <text evidence="3">Binds 2 Zn(2+) ions per subunit.</text>
</comment>
<dbReference type="PANTHER" id="PTHR32494:SF5">
    <property type="entry name" value="ALLANTOATE AMIDOHYDROLASE"/>
    <property type="match status" value="1"/>
</dbReference>
<dbReference type="InterPro" id="IPR010158">
    <property type="entry name" value="Amidase_Cbmase"/>
</dbReference>
<dbReference type="InterPro" id="IPR036264">
    <property type="entry name" value="Bact_exopeptidase_dim_dom"/>
</dbReference>
<evidence type="ECO:0000259" key="5">
    <source>
        <dbReference type="Pfam" id="PF07687"/>
    </source>
</evidence>
<dbReference type="EMBL" id="CP071182">
    <property type="protein sequence ID" value="QSO49360.1"/>
    <property type="molecule type" value="Genomic_DNA"/>
</dbReference>
<reference evidence="6 7" key="1">
    <citation type="submission" date="2021-02" db="EMBL/GenBank/DDBJ databases">
        <title>Alicyclobacillus curvatus sp. nov. and Alicyclobacillus mengziensis sp. nov., two acidophilic bacteria isolated from acid mine drainage.</title>
        <authorList>
            <person name="Huang Y."/>
        </authorList>
    </citation>
    <scope>NUCLEOTIDE SEQUENCE [LARGE SCALE GENOMIC DNA]</scope>
    <source>
        <strain evidence="6 7">S30H14</strain>
    </source>
</reference>
<comment type="similarity">
    <text evidence="1">Belongs to the peptidase M20 family.</text>
</comment>
<keyword evidence="3" id="KW-0862">Zinc</keyword>
<keyword evidence="7" id="KW-1185">Reference proteome</keyword>
<accession>A0A9X7W2V0</accession>
<gene>
    <name evidence="6" type="ORF">JZ786_10795</name>
</gene>
<feature type="binding site" evidence="4">
    <location>
        <position position="280"/>
    </location>
    <ligand>
        <name>allantoate</name>
        <dbReference type="ChEBI" id="CHEBI:17536"/>
    </ligand>
</feature>
<evidence type="ECO:0000256" key="1">
    <source>
        <dbReference type="ARBA" id="ARBA00006153"/>
    </source>
</evidence>
<dbReference type="InterPro" id="IPR002933">
    <property type="entry name" value="Peptidase_M20"/>
</dbReference>
<feature type="binding site" evidence="3">
    <location>
        <position position="83"/>
    </location>
    <ligand>
        <name>Zn(2+)</name>
        <dbReference type="ChEBI" id="CHEBI:29105"/>
        <label>1</label>
    </ligand>
</feature>
<dbReference type="Pfam" id="PF01546">
    <property type="entry name" value="Peptidase_M20"/>
    <property type="match status" value="1"/>
</dbReference>
<dbReference type="Proteomes" id="UP000663505">
    <property type="component" value="Chromosome"/>
</dbReference>
<organism evidence="6 7">
    <name type="scientific">Alicyclobacillus mengziensis</name>
    <dbReference type="NCBI Taxonomy" id="2931921"/>
    <lineage>
        <taxon>Bacteria</taxon>
        <taxon>Bacillati</taxon>
        <taxon>Bacillota</taxon>
        <taxon>Bacilli</taxon>
        <taxon>Bacillales</taxon>
        <taxon>Alicyclobacillaceae</taxon>
        <taxon>Alicyclobacillus</taxon>
    </lineage>
</organism>
<dbReference type="KEGG" id="afx:JZ786_10795"/>
<evidence type="ECO:0000313" key="6">
    <source>
        <dbReference type="EMBL" id="QSO49360.1"/>
    </source>
</evidence>
<feature type="binding site" evidence="3">
    <location>
        <position position="94"/>
    </location>
    <ligand>
        <name>Zn(2+)</name>
        <dbReference type="ChEBI" id="CHEBI:29105"/>
        <label>2</label>
    </ligand>
</feature>
<dbReference type="SUPFAM" id="SSF53187">
    <property type="entry name" value="Zn-dependent exopeptidases"/>
    <property type="match status" value="1"/>
</dbReference>
<feature type="domain" description="Peptidase M20 dimerisation" evidence="5">
    <location>
        <begin position="220"/>
        <end position="316"/>
    </location>
</feature>
<feature type="binding site" evidence="3">
    <location>
        <position position="129"/>
    </location>
    <ligand>
        <name>Zn(2+)</name>
        <dbReference type="ChEBI" id="CHEBI:29105"/>
        <label>2</label>
    </ligand>
</feature>
<dbReference type="AlphaFoldDB" id="A0A9X7W2V0"/>
<dbReference type="PIRSF" id="PIRSF001235">
    <property type="entry name" value="Amidase_carbamoylase"/>
    <property type="match status" value="1"/>
</dbReference>
<protein>
    <submittedName>
        <fullName evidence="6">Zn-dependent hydrolase</fullName>
    </submittedName>
</protein>
<name>A0A9X7W2V0_9BACL</name>
<feature type="binding site" evidence="3">
    <location>
        <position position="94"/>
    </location>
    <ligand>
        <name>Zn(2+)</name>
        <dbReference type="ChEBI" id="CHEBI:29105"/>
        <label>1</label>
    </ligand>
</feature>
<keyword evidence="2 6" id="KW-0378">Hydrolase</keyword>
<dbReference type="PANTHER" id="PTHR32494">
    <property type="entry name" value="ALLANTOATE DEIMINASE-RELATED"/>
    <property type="match status" value="1"/>
</dbReference>
<proteinExistence type="inferred from homology"/>
<evidence type="ECO:0000256" key="3">
    <source>
        <dbReference type="PIRSR" id="PIRSR001235-1"/>
    </source>
</evidence>
<dbReference type="GO" id="GO:0046872">
    <property type="term" value="F:metal ion binding"/>
    <property type="evidence" value="ECO:0007669"/>
    <property type="project" value="UniProtKB-KW"/>
</dbReference>
<evidence type="ECO:0000313" key="7">
    <source>
        <dbReference type="Proteomes" id="UP000663505"/>
    </source>
</evidence>
<dbReference type="NCBIfam" id="TIGR01879">
    <property type="entry name" value="hydantase"/>
    <property type="match status" value="1"/>
</dbReference>
<evidence type="ECO:0000256" key="4">
    <source>
        <dbReference type="PIRSR" id="PIRSR001235-2"/>
    </source>
</evidence>
<feature type="binding site" evidence="3">
    <location>
        <position position="387"/>
    </location>
    <ligand>
        <name>Zn(2+)</name>
        <dbReference type="ChEBI" id="CHEBI:29105"/>
        <label>2</label>
    </ligand>
</feature>
<dbReference type="Gene3D" id="3.40.630.10">
    <property type="entry name" value="Zn peptidases"/>
    <property type="match status" value="1"/>
</dbReference>
<dbReference type="NCBIfam" id="NF006771">
    <property type="entry name" value="PRK09290.1-5"/>
    <property type="match status" value="1"/>
</dbReference>
<feature type="binding site" evidence="4">
    <location>
        <position position="219"/>
    </location>
    <ligand>
        <name>allantoate</name>
        <dbReference type="ChEBI" id="CHEBI:17536"/>
    </ligand>
</feature>
<keyword evidence="3" id="KW-0479">Metal-binding</keyword>
<dbReference type="InterPro" id="IPR011650">
    <property type="entry name" value="Peptidase_M20_dimer"/>
</dbReference>
<feature type="binding site" evidence="3">
    <location>
        <position position="194"/>
    </location>
    <ligand>
        <name>Zn(2+)</name>
        <dbReference type="ChEBI" id="CHEBI:29105"/>
        <label>1</label>
    </ligand>
</feature>
<dbReference type="SUPFAM" id="SSF55031">
    <property type="entry name" value="Bacterial exopeptidase dimerisation domain"/>
    <property type="match status" value="1"/>
</dbReference>
<dbReference type="RefSeq" id="WP_206658671.1">
    <property type="nucleotide sequence ID" value="NZ_CP071182.1"/>
</dbReference>
<dbReference type="Gene3D" id="3.30.70.360">
    <property type="match status" value="1"/>
</dbReference>
<dbReference type="CDD" id="cd03884">
    <property type="entry name" value="M20_bAS"/>
    <property type="match status" value="1"/>
</dbReference>